<evidence type="ECO:0000256" key="2">
    <source>
        <dbReference type="SAM" id="SignalP"/>
    </source>
</evidence>
<comment type="caution">
    <text evidence="4">The sequence shown here is derived from an EMBL/GenBank/DDBJ whole genome shotgun (WGS) entry which is preliminary data.</text>
</comment>
<feature type="transmembrane region" description="Helical" evidence="1">
    <location>
        <begin position="131"/>
        <end position="152"/>
    </location>
</feature>
<dbReference type="AlphaFoldDB" id="A0A8H5F8W6"/>
<protein>
    <recommendedName>
        <fullName evidence="3">DUF6534 domain-containing protein</fullName>
    </recommendedName>
</protein>
<keyword evidence="1" id="KW-0812">Transmembrane</keyword>
<feature type="transmembrane region" description="Helical" evidence="1">
    <location>
        <begin position="98"/>
        <end position="125"/>
    </location>
</feature>
<feature type="signal peptide" evidence="2">
    <location>
        <begin position="1"/>
        <end position="19"/>
    </location>
</feature>
<sequence length="220" mass="23853">MHRWQYSLQFSVLLTWASCRDTTVIISVSYNMSTGAGLAVPIRALQLQYFSLFWTLSETVIPQDLGLASAVVVDVLIASSLTIYLHNSKTGISSTDKLINQLVVYTINNGILTSVAEAFCLAMGTAEPTNLIYFAIFACVGNLYTISMLATLNARQNIANSRGTSVGLSDLSASFRFGHGPTAARTMTVDAHKSMNQDFSDVESRDGEIDIHISQIASIV</sequence>
<evidence type="ECO:0000313" key="4">
    <source>
        <dbReference type="EMBL" id="KAF5328061.1"/>
    </source>
</evidence>
<dbReference type="EMBL" id="JAACJJ010000006">
    <property type="protein sequence ID" value="KAF5328061.1"/>
    <property type="molecule type" value="Genomic_DNA"/>
</dbReference>
<name>A0A8H5F8W6_9AGAR</name>
<reference evidence="4 5" key="1">
    <citation type="journal article" date="2020" name="ISME J.">
        <title>Uncovering the hidden diversity of litter-decomposition mechanisms in mushroom-forming fungi.</title>
        <authorList>
            <person name="Floudas D."/>
            <person name="Bentzer J."/>
            <person name="Ahren D."/>
            <person name="Johansson T."/>
            <person name="Persson P."/>
            <person name="Tunlid A."/>
        </authorList>
    </citation>
    <scope>NUCLEOTIDE SEQUENCE [LARGE SCALE GENOMIC DNA]</scope>
    <source>
        <strain evidence="4 5">CBS 101986</strain>
    </source>
</reference>
<keyword evidence="5" id="KW-1185">Reference proteome</keyword>
<accession>A0A8H5F8W6</accession>
<dbReference type="OrthoDB" id="2738831at2759"/>
<feature type="domain" description="DUF6534" evidence="3">
    <location>
        <begin position="70"/>
        <end position="156"/>
    </location>
</feature>
<proteinExistence type="predicted"/>
<dbReference type="PANTHER" id="PTHR40465">
    <property type="entry name" value="CHROMOSOME 1, WHOLE GENOME SHOTGUN SEQUENCE"/>
    <property type="match status" value="1"/>
</dbReference>
<gene>
    <name evidence="4" type="ORF">D9619_013659</name>
</gene>
<organism evidence="4 5">
    <name type="scientific">Psilocybe cf. subviscida</name>
    <dbReference type="NCBI Taxonomy" id="2480587"/>
    <lineage>
        <taxon>Eukaryota</taxon>
        <taxon>Fungi</taxon>
        <taxon>Dikarya</taxon>
        <taxon>Basidiomycota</taxon>
        <taxon>Agaricomycotina</taxon>
        <taxon>Agaricomycetes</taxon>
        <taxon>Agaricomycetidae</taxon>
        <taxon>Agaricales</taxon>
        <taxon>Agaricineae</taxon>
        <taxon>Strophariaceae</taxon>
        <taxon>Psilocybe</taxon>
    </lineage>
</organism>
<evidence type="ECO:0000313" key="5">
    <source>
        <dbReference type="Proteomes" id="UP000567179"/>
    </source>
</evidence>
<dbReference type="Proteomes" id="UP000567179">
    <property type="component" value="Unassembled WGS sequence"/>
</dbReference>
<evidence type="ECO:0000259" key="3">
    <source>
        <dbReference type="Pfam" id="PF20152"/>
    </source>
</evidence>
<dbReference type="Pfam" id="PF20152">
    <property type="entry name" value="DUF6534"/>
    <property type="match status" value="1"/>
</dbReference>
<dbReference type="PROSITE" id="PS51257">
    <property type="entry name" value="PROKAR_LIPOPROTEIN"/>
    <property type="match status" value="1"/>
</dbReference>
<keyword evidence="1" id="KW-1133">Transmembrane helix</keyword>
<keyword evidence="2" id="KW-0732">Signal</keyword>
<evidence type="ECO:0000256" key="1">
    <source>
        <dbReference type="SAM" id="Phobius"/>
    </source>
</evidence>
<feature type="transmembrane region" description="Helical" evidence="1">
    <location>
        <begin position="65"/>
        <end position="86"/>
    </location>
</feature>
<dbReference type="PANTHER" id="PTHR40465:SF1">
    <property type="entry name" value="DUF6534 DOMAIN-CONTAINING PROTEIN"/>
    <property type="match status" value="1"/>
</dbReference>
<keyword evidence="1" id="KW-0472">Membrane</keyword>
<feature type="chain" id="PRO_5034748597" description="DUF6534 domain-containing protein" evidence="2">
    <location>
        <begin position="20"/>
        <end position="220"/>
    </location>
</feature>
<dbReference type="InterPro" id="IPR045339">
    <property type="entry name" value="DUF6534"/>
</dbReference>